<dbReference type="Proteomes" id="UP000478052">
    <property type="component" value="Unassembled WGS sequence"/>
</dbReference>
<dbReference type="InterPro" id="IPR036691">
    <property type="entry name" value="Endo/exonu/phosph_ase_sf"/>
</dbReference>
<proteinExistence type="predicted"/>
<keyword evidence="1" id="KW-0812">Transmembrane</keyword>
<dbReference type="PANTHER" id="PTHR33332">
    <property type="entry name" value="REVERSE TRANSCRIPTASE DOMAIN-CONTAINING PROTEIN"/>
    <property type="match status" value="1"/>
</dbReference>
<dbReference type="PROSITE" id="PS50878">
    <property type="entry name" value="RT_POL"/>
    <property type="match status" value="1"/>
</dbReference>
<dbReference type="EMBL" id="VUJU01009244">
    <property type="protein sequence ID" value="KAF0721276.1"/>
    <property type="molecule type" value="Genomic_DNA"/>
</dbReference>
<keyword evidence="3" id="KW-0808">Transferase</keyword>
<accession>A0A6G0W326</accession>
<keyword evidence="4" id="KW-1185">Reference proteome</keyword>
<dbReference type="GO" id="GO:0003964">
    <property type="term" value="F:RNA-directed DNA polymerase activity"/>
    <property type="evidence" value="ECO:0007669"/>
    <property type="project" value="UniProtKB-KW"/>
</dbReference>
<evidence type="ECO:0000259" key="2">
    <source>
        <dbReference type="PROSITE" id="PS50878"/>
    </source>
</evidence>
<organism evidence="3 4">
    <name type="scientific">Aphis craccivora</name>
    <name type="common">Cowpea aphid</name>
    <dbReference type="NCBI Taxonomy" id="307492"/>
    <lineage>
        <taxon>Eukaryota</taxon>
        <taxon>Metazoa</taxon>
        <taxon>Ecdysozoa</taxon>
        <taxon>Arthropoda</taxon>
        <taxon>Hexapoda</taxon>
        <taxon>Insecta</taxon>
        <taxon>Pterygota</taxon>
        <taxon>Neoptera</taxon>
        <taxon>Paraneoptera</taxon>
        <taxon>Hemiptera</taxon>
        <taxon>Sternorrhyncha</taxon>
        <taxon>Aphidomorpha</taxon>
        <taxon>Aphidoidea</taxon>
        <taxon>Aphididae</taxon>
        <taxon>Aphidini</taxon>
        <taxon>Aphis</taxon>
        <taxon>Aphis</taxon>
    </lineage>
</organism>
<evidence type="ECO:0000313" key="4">
    <source>
        <dbReference type="Proteomes" id="UP000478052"/>
    </source>
</evidence>
<protein>
    <submittedName>
        <fullName evidence="3">Reverse transcriptase domain-containing protein</fullName>
    </submittedName>
</protein>
<feature type="domain" description="Reverse transcriptase" evidence="2">
    <location>
        <begin position="438"/>
        <end position="699"/>
    </location>
</feature>
<gene>
    <name evidence="3" type="ORF">FWK35_00032368</name>
</gene>
<keyword evidence="1" id="KW-0472">Membrane</keyword>
<name>A0A6G0W326_APHCR</name>
<dbReference type="AlphaFoldDB" id="A0A6G0W326"/>
<feature type="transmembrane region" description="Helical" evidence="1">
    <location>
        <begin position="706"/>
        <end position="730"/>
    </location>
</feature>
<dbReference type="OrthoDB" id="6623548at2759"/>
<comment type="caution">
    <text evidence="3">The sequence shown here is derived from an EMBL/GenBank/DDBJ whole genome shotgun (WGS) entry which is preliminary data.</text>
</comment>
<dbReference type="InterPro" id="IPR000477">
    <property type="entry name" value="RT_dom"/>
</dbReference>
<dbReference type="SUPFAM" id="SSF56672">
    <property type="entry name" value="DNA/RNA polymerases"/>
    <property type="match status" value="1"/>
</dbReference>
<keyword evidence="3" id="KW-0695">RNA-directed DNA polymerase</keyword>
<sequence>MSLSNVMDVLCCDKGPKELPELKSLLNKLLVEVDNLKSYLCNNQNLSNDFIINEINERNNRANNVIFYYIQESNSNQSGGRLSYDIGQVNITIASILVNTSNLPILLKVIILAVINQVNYVLSKLSLSRNPSFLILFETKKKRTQSNPPSSTYISTDRTPYQSDCMKSLKEELVARTNKEEMGLTIKFIKGIPKNINIATLPNNLNNKQDFFNFHVIYLNVRGLRTKLKFFRNCTFNLNCDLLFVSETWLNIDIYKAEHGLVDYNLFRVNRVFNLYVRGGGVLLATRKNLNCILLNFDTIRGIDQQVNNITNSHNDIMGSITTHDLENATLKFHEIIIHSFDVLVPRLTLDLNSHHNFANHFSSVYSKNNLSDDILESFNANIHDINIKSITISENEVSDYLISINDKSTTIPDGIQSVFLKKCFLVHVKPLHYLFNLSLSTGVFPSFCKKSFITTIHKSGRKNDIRNYRPISKLSTIHKLFEAIIFKKLSSILLNYISPTQHSYLVEHSIFTNLLVYQNYLTNALDQGFQVDTIYTDFLKAFDKVDHILLYYKLKSFGIDGCFLNWLYSYITNRTQAVKISFHSSQNFQVTSRVPQGSHLGPLLFLIFINNLPHLILENSNIANILLFVDDAKIFCKIKSEVDQINLQSMLDKVVLWSEKNYLPLNIDKCNLDLTLNLAQLDSIIPLQESLDLDSLSLKQNLTDILFIFNILNSFVLCSELLAIIGLLIPRLYTRNLDLFVIPNHRTNSGAFSFLLRALRLVNTISQYLDFFNSTHANFKLNTLLLLKKSNLSNFH</sequence>
<evidence type="ECO:0000256" key="1">
    <source>
        <dbReference type="SAM" id="Phobius"/>
    </source>
</evidence>
<dbReference type="Gene3D" id="3.60.10.10">
    <property type="entry name" value="Endonuclease/exonuclease/phosphatase"/>
    <property type="match status" value="1"/>
</dbReference>
<dbReference type="SUPFAM" id="SSF56219">
    <property type="entry name" value="DNase I-like"/>
    <property type="match status" value="1"/>
</dbReference>
<dbReference type="CDD" id="cd01650">
    <property type="entry name" value="RT_nLTR_like"/>
    <property type="match status" value="1"/>
</dbReference>
<keyword evidence="1" id="KW-1133">Transmembrane helix</keyword>
<dbReference type="InterPro" id="IPR043502">
    <property type="entry name" value="DNA/RNA_pol_sf"/>
</dbReference>
<dbReference type="Pfam" id="PF00078">
    <property type="entry name" value="RVT_1"/>
    <property type="match status" value="1"/>
</dbReference>
<reference evidence="3 4" key="1">
    <citation type="submission" date="2019-08" db="EMBL/GenBank/DDBJ databases">
        <title>Whole genome of Aphis craccivora.</title>
        <authorList>
            <person name="Voronova N.V."/>
            <person name="Shulinski R.S."/>
            <person name="Bandarenka Y.V."/>
            <person name="Zhorov D.G."/>
            <person name="Warner D."/>
        </authorList>
    </citation>
    <scope>NUCLEOTIDE SEQUENCE [LARGE SCALE GENOMIC DNA]</scope>
    <source>
        <strain evidence="3">180601</strain>
        <tissue evidence="3">Whole Body</tissue>
    </source>
</reference>
<evidence type="ECO:0000313" key="3">
    <source>
        <dbReference type="EMBL" id="KAF0721276.1"/>
    </source>
</evidence>
<keyword evidence="3" id="KW-0548">Nucleotidyltransferase</keyword>